<evidence type="ECO:0000256" key="1">
    <source>
        <dbReference type="ARBA" id="ARBA00000885"/>
    </source>
</evidence>
<dbReference type="InterPro" id="IPR035983">
    <property type="entry name" value="Hect_E3_ubiquitin_ligase"/>
</dbReference>
<keyword evidence="5 6" id="KW-0833">Ubl conjugation pathway</keyword>
<dbReference type="RefSeq" id="XP_044547402.1">
    <property type="nucleotide sequence ID" value="XM_044695931.1"/>
</dbReference>
<evidence type="ECO:0000256" key="5">
    <source>
        <dbReference type="ARBA" id="ARBA00022786"/>
    </source>
</evidence>
<evidence type="ECO:0000256" key="4">
    <source>
        <dbReference type="ARBA" id="ARBA00022679"/>
    </source>
</evidence>
<dbReference type="PANTHER" id="PTHR11254:SF440">
    <property type="entry name" value="E3 UBIQUITIN-PROTEIN LIGASE NEDD-4"/>
    <property type="match status" value="1"/>
</dbReference>
<dbReference type="EMBL" id="PYSW02000026">
    <property type="protein sequence ID" value="KAG2381723.1"/>
    <property type="molecule type" value="Genomic_DNA"/>
</dbReference>
<reference evidence="8 9" key="1">
    <citation type="journal article" date="2018" name="BMC Genomics">
        <title>The genome of Naegleria lovaniensis, the basis for a comparative approach to unravel pathogenicity factors of the human pathogenic amoeba N. fowleri.</title>
        <authorList>
            <person name="Liechti N."/>
            <person name="Schurch N."/>
            <person name="Bruggmann R."/>
            <person name="Wittwer M."/>
        </authorList>
    </citation>
    <scope>NUCLEOTIDE SEQUENCE [LARGE SCALE GENOMIC DNA]</scope>
    <source>
        <strain evidence="8 9">ATCC 30569</strain>
    </source>
</reference>
<dbReference type="PANTHER" id="PTHR11254">
    <property type="entry name" value="HECT DOMAIN UBIQUITIN-PROTEIN LIGASE"/>
    <property type="match status" value="1"/>
</dbReference>
<evidence type="ECO:0000313" key="8">
    <source>
        <dbReference type="EMBL" id="KAG2381723.1"/>
    </source>
</evidence>
<accession>A0AA88KJD6</accession>
<dbReference type="EC" id="2.3.2.26" evidence="3"/>
<dbReference type="Gene3D" id="3.90.1750.10">
    <property type="entry name" value="Hect, E3 ligase catalytic domains"/>
    <property type="match status" value="1"/>
</dbReference>
<comment type="caution">
    <text evidence="8">The sequence shown here is derived from an EMBL/GenBank/DDBJ whole genome shotgun (WGS) entry which is preliminary data.</text>
</comment>
<dbReference type="GO" id="GO:0016567">
    <property type="term" value="P:protein ubiquitination"/>
    <property type="evidence" value="ECO:0007669"/>
    <property type="project" value="TreeGrafter"/>
</dbReference>
<comment type="pathway">
    <text evidence="2">Protein modification; protein ubiquitination.</text>
</comment>
<comment type="catalytic activity">
    <reaction evidence="1">
        <text>S-ubiquitinyl-[E2 ubiquitin-conjugating enzyme]-L-cysteine + [acceptor protein]-L-lysine = [E2 ubiquitin-conjugating enzyme]-L-cysteine + N(6)-ubiquitinyl-[acceptor protein]-L-lysine.</text>
        <dbReference type="EC" id="2.3.2.26"/>
    </reaction>
</comment>
<dbReference type="GO" id="GO:0006511">
    <property type="term" value="P:ubiquitin-dependent protein catabolic process"/>
    <property type="evidence" value="ECO:0007669"/>
    <property type="project" value="TreeGrafter"/>
</dbReference>
<evidence type="ECO:0000256" key="2">
    <source>
        <dbReference type="ARBA" id="ARBA00004906"/>
    </source>
</evidence>
<dbReference type="GO" id="GO:0061630">
    <property type="term" value="F:ubiquitin protein ligase activity"/>
    <property type="evidence" value="ECO:0007669"/>
    <property type="project" value="UniProtKB-EC"/>
</dbReference>
<evidence type="ECO:0000256" key="3">
    <source>
        <dbReference type="ARBA" id="ARBA00012485"/>
    </source>
</evidence>
<dbReference type="InterPro" id="IPR000569">
    <property type="entry name" value="HECT_dom"/>
</dbReference>
<organism evidence="8 9">
    <name type="scientific">Naegleria lovaniensis</name>
    <name type="common">Amoeba</name>
    <dbReference type="NCBI Taxonomy" id="51637"/>
    <lineage>
        <taxon>Eukaryota</taxon>
        <taxon>Discoba</taxon>
        <taxon>Heterolobosea</taxon>
        <taxon>Tetramitia</taxon>
        <taxon>Eutetramitia</taxon>
        <taxon>Vahlkampfiidae</taxon>
        <taxon>Naegleria</taxon>
    </lineage>
</organism>
<gene>
    <name evidence="8" type="ORF">C9374_006107</name>
</gene>
<dbReference type="Proteomes" id="UP000816034">
    <property type="component" value="Unassembled WGS sequence"/>
</dbReference>
<name>A0AA88KJD6_NAELO</name>
<dbReference type="Gene3D" id="3.30.2160.10">
    <property type="entry name" value="Hect, E3 ligase catalytic domain"/>
    <property type="match status" value="1"/>
</dbReference>
<dbReference type="SUPFAM" id="SSF56204">
    <property type="entry name" value="Hect, E3 ligase catalytic domain"/>
    <property type="match status" value="1"/>
</dbReference>
<evidence type="ECO:0000259" key="7">
    <source>
        <dbReference type="PROSITE" id="PS50237"/>
    </source>
</evidence>
<dbReference type="PROSITE" id="PS50237">
    <property type="entry name" value="HECT"/>
    <property type="match status" value="1"/>
</dbReference>
<protein>
    <recommendedName>
        <fullName evidence="3">HECT-type E3 ubiquitin transferase</fullName>
        <ecNumber evidence="3">2.3.2.26</ecNumber>
    </recommendedName>
</protein>
<evidence type="ECO:0000313" key="9">
    <source>
        <dbReference type="Proteomes" id="UP000816034"/>
    </source>
</evidence>
<keyword evidence="9" id="KW-1185">Reference proteome</keyword>
<dbReference type="InterPro" id="IPR050409">
    <property type="entry name" value="E3_ubiq-protein_ligase"/>
</dbReference>
<dbReference type="Pfam" id="PF00632">
    <property type="entry name" value="HECT"/>
    <property type="match status" value="1"/>
</dbReference>
<dbReference type="GeneID" id="68098561"/>
<sequence length="1294" mass="148707">MCANRRAIFIESPHSAVSTQTNWSVTNCAVQTHKPLRRDTPSQTLMNTNVKQEVYHVEIQTELVRNSIAVQSCVVPYATSVVQTENKEVIDTDIQTHWEIRSVQTQTTGKILEDASIQTLVSGYQESSVQVETELSLSYHMFNALRAMETSTLDHHLLVMVMNSLFISFSQIKNQFPSGDYYPIFLTALQILKKHLDISEERLPLLCETEWDQISGILLFCSSNLAALTNETFIFMLWRMIKEQKGVLTHNQTQTFVVSLHKSIHQVRSKTYTMFALKILLQLDLSESNDKFTQFVCYDHLRDYVNSLDSNSEGLLLDVVNYVSIFSDCYINQLTEDYSMLDILKIDCIQFIEEDGERVIALSLLDKLYHLISNLRISKITGNQNICDLFFITYPENRKITANIERNQQLIIENIESNTLEEIECWELIESRIIQYIDIIHSNELDRSTILNFYVILTFVMSKSASVDQHCVAITALEHLKYVTITNSSPLTLIFRHLHTILQSVEVLETFVKLLGVTWIYDICLKNMNLELVDLSFNVLTLCLNYYPIQHLLFVLSSEKAMGRIEEYFGYLCGQRKKEYLEIVGSSLKTQTELIFKSLTSPSKEYFGEFPLVKFTLQHVDSDLGSFFVDLLNICFSELSKQLSSKTGQDKYFTFCKYLSKDIFGTSLRNCLRRYMDIPASSQELCGVLTLLVHVGNIYSQTQNKITTKHLQGIIPILTLEMVDQMRGQDNSCQAKYVTCIFALLQCRMTLSQQLSILSSEVPSFCLECIVRDGIPISINSPFSKLLSILLNSSTNNTCQRIVLALSENKAVTYNQNEMVRKLEYDLSSGFMKINCSETPVLPILLFSSRFFQSKSLPCELEIDLLERCAYVLREGMNLLLPIEQLVDPFIEEGKKHEAEDMKASLLSTKFKPTISKTTSYFWSHISSITNYILTQLKLNKESALGLSPPFEIIGKKRMKVLNSVLRVISDDQFYAFNIFTQSSLIDLLNACHAFLDAKLKAEHSQWNLLDESSQLVIECITILQRKNSAQNAEKPNTVSLQKVPIIFNLGLKKLIFSIKTTIDLSKPKDEIIVQRDKILECSINEFMKRKKSELQTRQWKIKFKDEETIDILGVRREFITLLCAEICRDSMWNSSEDYKLYPNRDATDRSSLIKFEFFGRLLGKCLIESILVDIRLTKFVYKKLLGKKLCYQDISSIDASLYKNKLLWIRDNDVSEHLCLSFSVEDGISSEVELCPNGKNIAVTNDNKHEYLDLLVDFLLNKDIEKQLLALYKGFQILLIFNEFNHLMKKNSS</sequence>
<proteinExistence type="predicted"/>
<dbReference type="GO" id="GO:0005737">
    <property type="term" value="C:cytoplasm"/>
    <property type="evidence" value="ECO:0007669"/>
    <property type="project" value="TreeGrafter"/>
</dbReference>
<dbReference type="SMART" id="SM00119">
    <property type="entry name" value="HECTc"/>
    <property type="match status" value="1"/>
</dbReference>
<evidence type="ECO:0000256" key="6">
    <source>
        <dbReference type="PROSITE-ProRule" id="PRU00104"/>
    </source>
</evidence>
<keyword evidence="4" id="KW-0808">Transferase</keyword>
<feature type="domain" description="HECT" evidence="7">
    <location>
        <begin position="1091"/>
        <end position="1294"/>
    </location>
</feature>
<comment type="caution">
    <text evidence="6">Lacks conserved residue(s) required for the propagation of feature annotation.</text>
</comment>